<accession>A0A838CKR8</accession>
<keyword evidence="3" id="KW-1185">Reference proteome</keyword>
<evidence type="ECO:0000313" key="1">
    <source>
        <dbReference type="EMBL" id="MBA1836156.1"/>
    </source>
</evidence>
<protein>
    <submittedName>
        <fullName evidence="2">DUF5318 family protein</fullName>
    </submittedName>
</protein>
<dbReference type="Proteomes" id="UP000577408">
    <property type="component" value="Unassembled WGS sequence"/>
</dbReference>
<evidence type="ECO:0000313" key="2">
    <source>
        <dbReference type="EMBL" id="MBA1836621.1"/>
    </source>
</evidence>
<comment type="caution">
    <text evidence="2">The sequence shown here is derived from an EMBL/GenBank/DDBJ whole genome shotgun (WGS) entry which is preliminary data.</text>
</comment>
<dbReference type="InterPro" id="IPR035169">
    <property type="entry name" value="DUF5318"/>
</dbReference>
<organism evidence="2 3">
    <name type="scientific">Corynebacterium wankanglinii</name>
    <dbReference type="NCBI Taxonomy" id="2735136"/>
    <lineage>
        <taxon>Bacteria</taxon>
        <taxon>Bacillati</taxon>
        <taxon>Actinomycetota</taxon>
        <taxon>Actinomycetes</taxon>
        <taxon>Mycobacteriales</taxon>
        <taxon>Corynebacteriaceae</taxon>
        <taxon>Corynebacterium</taxon>
    </lineage>
</organism>
<sequence length="120" mass="13570">MFTYEHEVSHEWQRRHTLRELKRGHMPIDVACDADFLLRAAAQHHGVESSRPCPVCGGAMRDVRWVYSEKLGRRTGTARSEAEIDRLAAEVGALTVHIVEVCPSCKWNHLLQEVTAVPVV</sequence>
<dbReference type="EMBL" id="JABFED010000001">
    <property type="protein sequence ID" value="MBA1836621.1"/>
    <property type="molecule type" value="Genomic_DNA"/>
</dbReference>
<accession>A0A7H0K9U9</accession>
<dbReference type="Proteomes" id="UP000581408">
    <property type="component" value="Unassembled WGS sequence"/>
</dbReference>
<dbReference type="EMBL" id="JABFEE010000014">
    <property type="protein sequence ID" value="MBA1836156.1"/>
    <property type="molecule type" value="Genomic_DNA"/>
</dbReference>
<evidence type="ECO:0000313" key="4">
    <source>
        <dbReference type="Proteomes" id="UP000581408"/>
    </source>
</evidence>
<proteinExistence type="predicted"/>
<name>A0A7H0K9U9_9CORY</name>
<reference evidence="3 4" key="1">
    <citation type="submission" date="2020-05" db="EMBL/GenBank/DDBJ databases">
        <title>Descriptions of Corynebacterium xxxx sp. nov., Corynebacterium yyyy sp. nov. and Corynebacterium zzzz sp. nov.</title>
        <authorList>
            <person name="Zhang G."/>
        </authorList>
    </citation>
    <scope>NUCLEOTIDE SEQUENCE [LARGE SCALE GENOMIC DNA]</scope>
    <source>
        <strain evidence="3">zg-913</strain>
        <strain evidence="2">Zg-913</strain>
        <strain evidence="1">Zg-915</strain>
        <strain evidence="4">zg-915</strain>
    </source>
</reference>
<dbReference type="AlphaFoldDB" id="A0A7H0K9U9"/>
<gene>
    <name evidence="2" type="ORF">HMA55_01635</name>
    <name evidence="1" type="ORF">HMC16_10610</name>
</gene>
<dbReference type="Pfam" id="PF17249">
    <property type="entry name" value="DUF5318"/>
    <property type="match status" value="1"/>
</dbReference>
<evidence type="ECO:0000313" key="3">
    <source>
        <dbReference type="Proteomes" id="UP000577408"/>
    </source>
</evidence>
<dbReference type="RefSeq" id="WP_181191348.1">
    <property type="nucleotide sequence ID" value="NZ_JABFED010000001.1"/>
</dbReference>